<dbReference type="PROSITE" id="PS50896">
    <property type="entry name" value="LISH"/>
    <property type="match status" value="1"/>
</dbReference>
<feature type="non-terminal residue" evidence="3">
    <location>
        <position position="1"/>
    </location>
</feature>
<protein>
    <recommendedName>
        <fullName evidence="5">Glucose-induced degradation complex subunit</fullName>
    </recommendedName>
</protein>
<feature type="region of interest" description="Disordered" evidence="1">
    <location>
        <begin position="113"/>
        <end position="142"/>
    </location>
</feature>
<evidence type="ECO:0008006" key="5">
    <source>
        <dbReference type="Google" id="ProtNLM"/>
    </source>
</evidence>
<comment type="caution">
    <text evidence="3">The sequence shown here is derived from an EMBL/GenBank/DDBJ whole genome shotgun (WGS) entry which is preliminary data.</text>
</comment>
<sequence>MAVHPLWYLLVLSSLLPQQIRCEEEGEDCAVEAESQGCLFSSIVTVRHTCSVACQKAYSELPKTCCHMYGQHWRWQLQQEKCDPQGVVLCPDTTTTPRVDPFAEFDAAPITTAAPPSSRRGLRTGSGWDESPTVPSRSSGGSTAVVSRLDWLEKLTAVELDEEDVARLVLDYFQVTERSAAAAEFVIEAGLTDPIPNGHHHHSHRGTASADARRPPYGRLSVTSSSSSSSSSSNSTSNGVESAVAYLPPGTRAQIRQTLINDDDPLGAERLLDALDPKILIENPTIHIRLRIAQLVKLPPASELLKFVQDRVAPLIGNDESKDDDDSTDLLEKAMMLITFGKSASMSSLKGLQCKLMEDLDAAILRHFDMSPTPLLTSIVRYMAMEQAKASSEASGAVCVVPQLADVGAATFSTTMASPSSKAPTNGTVGNNNNTRRLSTREVII</sequence>
<feature type="compositionally biased region" description="Polar residues" evidence="1">
    <location>
        <begin position="133"/>
        <end position="142"/>
    </location>
</feature>
<reference evidence="3 4" key="1">
    <citation type="submission" date="2020-04" db="EMBL/GenBank/DDBJ databases">
        <title>Perkinsus olseni comparative genomics.</title>
        <authorList>
            <person name="Bogema D.R."/>
        </authorList>
    </citation>
    <scope>NUCLEOTIDE SEQUENCE [LARGE SCALE GENOMIC DNA]</scope>
    <source>
        <strain evidence="3">ATCC PRA-205</strain>
    </source>
</reference>
<feature type="compositionally biased region" description="Polar residues" evidence="1">
    <location>
        <begin position="415"/>
        <end position="424"/>
    </location>
</feature>
<dbReference type="Proteomes" id="UP000574390">
    <property type="component" value="Unassembled WGS sequence"/>
</dbReference>
<feature type="region of interest" description="Disordered" evidence="1">
    <location>
        <begin position="415"/>
        <end position="445"/>
    </location>
</feature>
<feature type="chain" id="PRO_5029899180" description="Glucose-induced degradation complex subunit" evidence="2">
    <location>
        <begin position="23"/>
        <end position="445"/>
    </location>
</feature>
<feature type="region of interest" description="Disordered" evidence="1">
    <location>
        <begin position="194"/>
        <end position="242"/>
    </location>
</feature>
<name>A0A7J6TAI4_PEROL</name>
<evidence type="ECO:0000313" key="4">
    <source>
        <dbReference type="Proteomes" id="UP000574390"/>
    </source>
</evidence>
<gene>
    <name evidence="3" type="ORF">FOZ62_029186</name>
</gene>
<evidence type="ECO:0000313" key="3">
    <source>
        <dbReference type="EMBL" id="KAF4742103.1"/>
    </source>
</evidence>
<dbReference type="AlphaFoldDB" id="A0A7J6TAI4"/>
<feature type="signal peptide" evidence="2">
    <location>
        <begin position="1"/>
        <end position="22"/>
    </location>
</feature>
<evidence type="ECO:0000256" key="2">
    <source>
        <dbReference type="SAM" id="SignalP"/>
    </source>
</evidence>
<feature type="compositionally biased region" description="Low complexity" evidence="1">
    <location>
        <begin position="425"/>
        <end position="435"/>
    </location>
</feature>
<accession>A0A7J6TAI4</accession>
<proteinExistence type="predicted"/>
<evidence type="ECO:0000256" key="1">
    <source>
        <dbReference type="SAM" id="MobiDB-lite"/>
    </source>
</evidence>
<organism evidence="3 4">
    <name type="scientific">Perkinsus olseni</name>
    <name type="common">Perkinsus atlanticus</name>
    <dbReference type="NCBI Taxonomy" id="32597"/>
    <lineage>
        <taxon>Eukaryota</taxon>
        <taxon>Sar</taxon>
        <taxon>Alveolata</taxon>
        <taxon>Perkinsozoa</taxon>
        <taxon>Perkinsea</taxon>
        <taxon>Perkinsida</taxon>
        <taxon>Perkinsidae</taxon>
        <taxon>Perkinsus</taxon>
    </lineage>
</organism>
<keyword evidence="2" id="KW-0732">Signal</keyword>
<feature type="compositionally biased region" description="Low complexity" evidence="1">
    <location>
        <begin position="223"/>
        <end position="238"/>
    </location>
</feature>
<dbReference type="EMBL" id="JABANM010008734">
    <property type="protein sequence ID" value="KAF4742103.1"/>
    <property type="molecule type" value="Genomic_DNA"/>
</dbReference>
<dbReference type="InterPro" id="IPR006594">
    <property type="entry name" value="LisH"/>
</dbReference>